<keyword evidence="5" id="KW-0460">Magnesium</keyword>
<accession>I3SGR1</accession>
<dbReference type="GO" id="GO:0001664">
    <property type="term" value="F:G protein-coupled receptor binding"/>
    <property type="evidence" value="ECO:0007669"/>
    <property type="project" value="TreeGrafter"/>
</dbReference>
<keyword evidence="3" id="KW-0807">Transducer</keyword>
<dbReference type="GO" id="GO:0031683">
    <property type="term" value="F:G-protein beta/gamma-subunit complex binding"/>
    <property type="evidence" value="ECO:0007669"/>
    <property type="project" value="InterPro"/>
</dbReference>
<dbReference type="GO" id="GO:0046872">
    <property type="term" value="F:metal ion binding"/>
    <property type="evidence" value="ECO:0007669"/>
    <property type="project" value="UniProtKB-KW"/>
</dbReference>
<dbReference type="Pfam" id="PF00503">
    <property type="entry name" value="G-alpha"/>
    <property type="match status" value="1"/>
</dbReference>
<dbReference type="SUPFAM" id="SSF47895">
    <property type="entry name" value="Transducin (alpha subunit), insertion domain"/>
    <property type="match status" value="1"/>
</dbReference>
<dbReference type="PANTHER" id="PTHR10218">
    <property type="entry name" value="GTP-BINDING PROTEIN ALPHA SUBUNIT"/>
    <property type="match status" value="1"/>
</dbReference>
<evidence type="ECO:0000256" key="4">
    <source>
        <dbReference type="PIRSR" id="PIRSR601019-1"/>
    </source>
</evidence>
<feature type="binding site" evidence="5">
    <location>
        <position position="37"/>
    </location>
    <ligand>
        <name>Mg(2+)</name>
        <dbReference type="ChEBI" id="CHEBI:18420"/>
    </ligand>
</feature>
<keyword evidence="2 4" id="KW-0342">GTP-binding</keyword>
<dbReference type="GO" id="GO:0007188">
    <property type="term" value="P:adenylate cyclase-modulating G protein-coupled receptor signaling pathway"/>
    <property type="evidence" value="ECO:0007669"/>
    <property type="project" value="TreeGrafter"/>
</dbReference>
<dbReference type="GO" id="GO:0005525">
    <property type="term" value="F:GTP binding"/>
    <property type="evidence" value="ECO:0007669"/>
    <property type="project" value="UniProtKB-KW"/>
</dbReference>
<dbReference type="GO" id="GO:0005737">
    <property type="term" value="C:cytoplasm"/>
    <property type="evidence" value="ECO:0007669"/>
    <property type="project" value="TreeGrafter"/>
</dbReference>
<dbReference type="PROSITE" id="PS51882">
    <property type="entry name" value="G_ALPHA"/>
    <property type="match status" value="1"/>
</dbReference>
<evidence type="ECO:0000256" key="1">
    <source>
        <dbReference type="ARBA" id="ARBA00022741"/>
    </source>
</evidence>
<organism evidence="6">
    <name type="scientific">Lotus japonicus</name>
    <name type="common">Lotus corniculatus var. japonicus</name>
    <dbReference type="NCBI Taxonomy" id="34305"/>
    <lineage>
        <taxon>Eukaryota</taxon>
        <taxon>Viridiplantae</taxon>
        <taxon>Streptophyta</taxon>
        <taxon>Embryophyta</taxon>
        <taxon>Tracheophyta</taxon>
        <taxon>Spermatophyta</taxon>
        <taxon>Magnoliopsida</taxon>
        <taxon>eudicotyledons</taxon>
        <taxon>Gunneridae</taxon>
        <taxon>Pentapetalae</taxon>
        <taxon>rosids</taxon>
        <taxon>fabids</taxon>
        <taxon>Fabales</taxon>
        <taxon>Fabaceae</taxon>
        <taxon>Papilionoideae</taxon>
        <taxon>50 kb inversion clade</taxon>
        <taxon>NPAAA clade</taxon>
        <taxon>Hologalegina</taxon>
        <taxon>robinioid clade</taxon>
        <taxon>Loteae</taxon>
        <taxon>Lotus</taxon>
    </lineage>
</organism>
<keyword evidence="5" id="KW-0479">Metal-binding</keyword>
<evidence type="ECO:0000313" key="6">
    <source>
        <dbReference type="EMBL" id="AFK39453.1"/>
    </source>
</evidence>
<keyword evidence="1 4" id="KW-0547">Nucleotide-binding</keyword>
<evidence type="ECO:0000256" key="3">
    <source>
        <dbReference type="ARBA" id="ARBA00023224"/>
    </source>
</evidence>
<dbReference type="InterPro" id="IPR027417">
    <property type="entry name" value="P-loop_NTPase"/>
</dbReference>
<evidence type="ECO:0000256" key="5">
    <source>
        <dbReference type="PIRSR" id="PIRSR601019-2"/>
    </source>
</evidence>
<dbReference type="EMBL" id="BT139658">
    <property type="protein sequence ID" value="AFK39453.1"/>
    <property type="molecule type" value="mRNA"/>
</dbReference>
<feature type="binding site" evidence="4">
    <location>
        <begin position="144"/>
        <end position="147"/>
    </location>
    <ligand>
        <name>GTP</name>
        <dbReference type="ChEBI" id="CHEBI:37565"/>
    </ligand>
</feature>
<dbReference type="PANTHER" id="PTHR10218:SF222">
    <property type="entry name" value="EXTRA-LARGE GUANINE NUCLEOTIDE-BINDING PROTEIN 1"/>
    <property type="match status" value="1"/>
</dbReference>
<evidence type="ECO:0000256" key="2">
    <source>
        <dbReference type="ARBA" id="ARBA00023134"/>
    </source>
</evidence>
<dbReference type="GO" id="GO:0005834">
    <property type="term" value="C:heterotrimeric G-protein complex"/>
    <property type="evidence" value="ECO:0007669"/>
    <property type="project" value="TreeGrafter"/>
</dbReference>
<dbReference type="SUPFAM" id="SSF52540">
    <property type="entry name" value="P-loop containing nucleoside triphosphate hydrolases"/>
    <property type="match status" value="1"/>
</dbReference>
<dbReference type="AlphaFoldDB" id="I3SGR1"/>
<name>I3SGR1_LOTJA</name>
<dbReference type="FunFam" id="3.40.50.300:FF:001647">
    <property type="entry name" value="Extra-large guanine nucleotide-binding protein 1"/>
    <property type="match status" value="1"/>
</dbReference>
<sequence>MLPSIGSYFLERAVKILRTDYEPSDLDILYAEGVTSSNGLASMEFSFPQSAHEETVDTADQQGSLFRYQLIRVHARGLGENCKWLEMFEDVEMVIFCVSLSDYDQFSVDGNGCLTNKMILSRKFFETIVTHPTFEQMDFLLILNKFDQFEEKIEQVPPTTCDWFSDFHPIISRNRTNSHSNSINSNPSLGQLASHYIAVKFKRLYSSLTGRKLYVSPVKGLVPDSVDGALRYAKEILKWNEERPNFSLSENSMYSTEASSFSP</sequence>
<feature type="binding site" evidence="4">
    <location>
        <begin position="57"/>
        <end position="61"/>
    </location>
    <ligand>
        <name>GTP</name>
        <dbReference type="ChEBI" id="CHEBI:37565"/>
    </ligand>
</feature>
<dbReference type="InterPro" id="IPR001019">
    <property type="entry name" value="Gprotein_alpha_su"/>
</dbReference>
<dbReference type="Gene3D" id="3.40.50.300">
    <property type="entry name" value="P-loop containing nucleotide triphosphate hydrolases"/>
    <property type="match status" value="1"/>
</dbReference>
<reference evidence="6" key="1">
    <citation type="submission" date="2012-05" db="EMBL/GenBank/DDBJ databases">
        <authorList>
            <person name="Krishnakumar V."/>
            <person name="Cheung F."/>
            <person name="Xiao Y."/>
            <person name="Chan A."/>
            <person name="Moskal W.A."/>
            <person name="Town C.D."/>
        </authorList>
    </citation>
    <scope>NUCLEOTIDE SEQUENCE</scope>
</reference>
<dbReference type="InterPro" id="IPR011025">
    <property type="entry name" value="GproteinA_insert"/>
</dbReference>
<proteinExistence type="evidence at transcript level"/>
<dbReference type="SMART" id="SM00275">
    <property type="entry name" value="G_alpha"/>
    <property type="match status" value="1"/>
</dbReference>
<protein>
    <submittedName>
        <fullName evidence="6">Uncharacterized protein</fullName>
    </submittedName>
</protein>
<dbReference type="GO" id="GO:0003924">
    <property type="term" value="F:GTPase activity"/>
    <property type="evidence" value="ECO:0007669"/>
    <property type="project" value="InterPro"/>
</dbReference>